<organism evidence="3 4">
    <name type="scientific">Candidatus Neomicrothrix parvicella RN1</name>
    <dbReference type="NCBI Taxonomy" id="1229780"/>
    <lineage>
        <taxon>Bacteria</taxon>
        <taxon>Bacillati</taxon>
        <taxon>Actinomycetota</taxon>
        <taxon>Acidimicrobiia</taxon>
        <taxon>Acidimicrobiales</taxon>
        <taxon>Microthrixaceae</taxon>
        <taxon>Candidatus Neomicrothrix</taxon>
    </lineage>
</organism>
<dbReference type="STRING" id="1229780.BN381_130140"/>
<keyword evidence="4" id="KW-1185">Reference proteome</keyword>
<dbReference type="InterPro" id="IPR029068">
    <property type="entry name" value="Glyas_Bleomycin-R_OHBP_Dase"/>
</dbReference>
<proteinExistence type="predicted"/>
<sequence length="157" mass="17081">MFKTVGQAGEDDGPMTKPHLQPRLVVRDAPKAIEFYVTSLGAEEVDRYTEPSGKVVHCELRIGDDVFSLTEEDVDHSPSPLAIGGSGLLLRLMVPDADAVGQAMEAGGAEVIIPIEARYYGPREGRLRDPFGHLWILSQAGEDLSPEEVQDRIDRGA</sequence>
<feature type="domain" description="VOC" evidence="2">
    <location>
        <begin position="17"/>
        <end position="140"/>
    </location>
</feature>
<name>R4Z1U4_9ACTN</name>
<dbReference type="PANTHER" id="PTHR34109:SF1">
    <property type="entry name" value="VOC DOMAIN-CONTAINING PROTEIN"/>
    <property type="match status" value="1"/>
</dbReference>
<dbReference type="EMBL" id="CANL01000005">
    <property type="protein sequence ID" value="CCM62582.1"/>
    <property type="molecule type" value="Genomic_DNA"/>
</dbReference>
<evidence type="ECO:0000259" key="2">
    <source>
        <dbReference type="PROSITE" id="PS51819"/>
    </source>
</evidence>
<dbReference type="Gene3D" id="3.30.720.120">
    <property type="match status" value="1"/>
</dbReference>
<protein>
    <recommendedName>
        <fullName evidence="2">VOC domain-containing protein</fullName>
    </recommendedName>
</protein>
<evidence type="ECO:0000313" key="4">
    <source>
        <dbReference type="Proteomes" id="UP000018291"/>
    </source>
</evidence>
<dbReference type="Gene3D" id="3.30.720.110">
    <property type="match status" value="1"/>
</dbReference>
<gene>
    <name evidence="3" type="ORF">BN381_130140</name>
</gene>
<dbReference type="AlphaFoldDB" id="R4Z1U4"/>
<dbReference type="SUPFAM" id="SSF54593">
    <property type="entry name" value="Glyoxalase/Bleomycin resistance protein/Dihydroxybiphenyl dioxygenase"/>
    <property type="match status" value="1"/>
</dbReference>
<comment type="caution">
    <text evidence="3">The sequence shown here is derived from an EMBL/GenBank/DDBJ whole genome shotgun (WGS) entry which is preliminary data.</text>
</comment>
<dbReference type="PROSITE" id="PS51819">
    <property type="entry name" value="VOC"/>
    <property type="match status" value="1"/>
</dbReference>
<dbReference type="CDD" id="cd07246">
    <property type="entry name" value="VOC_like"/>
    <property type="match status" value="1"/>
</dbReference>
<reference evidence="3 4" key="1">
    <citation type="journal article" date="2013" name="ISME J.">
        <title>Metabolic model for the filamentous 'Candidatus Microthrix parvicella' based on genomic and metagenomic analyses.</title>
        <authorList>
            <person name="Jon McIlroy S."/>
            <person name="Kristiansen R."/>
            <person name="Albertsen M."/>
            <person name="Michael Karst S."/>
            <person name="Rossetti S."/>
            <person name="Lund Nielsen J."/>
            <person name="Tandoi V."/>
            <person name="James Seviour R."/>
            <person name="Nielsen P.H."/>
        </authorList>
    </citation>
    <scope>NUCLEOTIDE SEQUENCE [LARGE SCALE GENOMIC DNA]</scope>
    <source>
        <strain evidence="3 4">RN1</strain>
    </source>
</reference>
<dbReference type="eggNOG" id="COG2764">
    <property type="taxonomic scope" value="Bacteria"/>
</dbReference>
<dbReference type="InterPro" id="IPR037523">
    <property type="entry name" value="VOC_core"/>
</dbReference>
<dbReference type="InterPro" id="IPR004360">
    <property type="entry name" value="Glyas_Fos-R_dOase_dom"/>
</dbReference>
<dbReference type="Pfam" id="PF00903">
    <property type="entry name" value="Glyoxalase"/>
    <property type="match status" value="1"/>
</dbReference>
<evidence type="ECO:0000313" key="3">
    <source>
        <dbReference type="EMBL" id="CCM62582.1"/>
    </source>
</evidence>
<evidence type="ECO:0000256" key="1">
    <source>
        <dbReference type="SAM" id="MobiDB-lite"/>
    </source>
</evidence>
<dbReference type="PANTHER" id="PTHR34109">
    <property type="entry name" value="BNAUNNG04460D PROTEIN-RELATED"/>
    <property type="match status" value="1"/>
</dbReference>
<feature type="region of interest" description="Disordered" evidence="1">
    <location>
        <begin position="1"/>
        <end position="20"/>
    </location>
</feature>
<accession>R4Z1U4</accession>
<dbReference type="Proteomes" id="UP000018291">
    <property type="component" value="Unassembled WGS sequence"/>
</dbReference>
<dbReference type="HOGENOM" id="CLU_046006_11_2_11"/>
<dbReference type="OrthoDB" id="9795306at2"/>